<reference evidence="10" key="1">
    <citation type="submission" date="2020-04" db="EMBL/GenBank/DDBJ databases">
        <authorList>
            <person name="Alioto T."/>
            <person name="Alioto T."/>
            <person name="Gomez Garrido J."/>
        </authorList>
    </citation>
    <scope>NUCLEOTIDE SEQUENCE</scope>
    <source>
        <strain evidence="10">A484AB</strain>
    </source>
</reference>
<name>A0A6S7HVL4_PARCT</name>
<evidence type="ECO:0000256" key="3">
    <source>
        <dbReference type="ARBA" id="ARBA00015033"/>
    </source>
</evidence>
<dbReference type="PANTHER" id="PTHR13505:SF7">
    <property type="entry name" value="TRANSMEMBRANE PROTEIN 208"/>
    <property type="match status" value="1"/>
</dbReference>
<comment type="subcellular location">
    <subcellularLocation>
        <location evidence="1">Endoplasmic reticulum membrane</location>
        <topology evidence="1">Multi-pass membrane protein</topology>
    </subcellularLocation>
</comment>
<dbReference type="PANTHER" id="PTHR13505">
    <property type="entry name" value="TRANSMEMBRANE PROTEIN 208"/>
    <property type="match status" value="1"/>
</dbReference>
<keyword evidence="7 9" id="KW-0472">Membrane</keyword>
<dbReference type="Pfam" id="PF05620">
    <property type="entry name" value="TMEM208_SND2"/>
    <property type="match status" value="1"/>
</dbReference>
<comment type="caution">
    <text evidence="10">The sequence shown here is derived from an EMBL/GenBank/DDBJ whole genome shotgun (WGS) entry which is preliminary data.</text>
</comment>
<evidence type="ECO:0000256" key="4">
    <source>
        <dbReference type="ARBA" id="ARBA00022692"/>
    </source>
</evidence>
<organism evidence="10 11">
    <name type="scientific">Paramuricea clavata</name>
    <name type="common">Red gorgonian</name>
    <name type="synonym">Violescent sea-whip</name>
    <dbReference type="NCBI Taxonomy" id="317549"/>
    <lineage>
        <taxon>Eukaryota</taxon>
        <taxon>Metazoa</taxon>
        <taxon>Cnidaria</taxon>
        <taxon>Anthozoa</taxon>
        <taxon>Octocorallia</taxon>
        <taxon>Malacalcyonacea</taxon>
        <taxon>Plexauridae</taxon>
        <taxon>Paramuricea</taxon>
    </lineage>
</organism>
<dbReference type="GO" id="GO:0005789">
    <property type="term" value="C:endoplasmic reticulum membrane"/>
    <property type="evidence" value="ECO:0007669"/>
    <property type="project" value="UniProtKB-SubCell"/>
</dbReference>
<evidence type="ECO:0000256" key="1">
    <source>
        <dbReference type="ARBA" id="ARBA00004477"/>
    </source>
</evidence>
<keyword evidence="6 9" id="KW-1133">Transmembrane helix</keyword>
<dbReference type="EMBL" id="CACRXK020006012">
    <property type="protein sequence ID" value="CAB4008073.1"/>
    <property type="molecule type" value="Genomic_DNA"/>
</dbReference>
<dbReference type="AlphaFoldDB" id="A0A6S7HVL4"/>
<sequence>MTEQQSKRLGTTTTKMAPPKGKQPTKGKKEILQGNKDTLRFYVKIMAASMAIYVVVCLLLLYSSVGWFTILTLVFSSSVYGSCYKAMESMARPTYSDTGVLLDGGIDLNMTSGFAEHLKDVILLTAIVQVLSIISHYFWILWLLAPGRAFYMLWTNILAPWIFAEAPSQEEMDPKQQKKLERKMKKEKIVYK</sequence>
<evidence type="ECO:0000256" key="5">
    <source>
        <dbReference type="ARBA" id="ARBA00022824"/>
    </source>
</evidence>
<keyword evidence="11" id="KW-1185">Reference proteome</keyword>
<keyword evidence="5" id="KW-0256">Endoplasmic reticulum</keyword>
<dbReference type="GO" id="GO:0006624">
    <property type="term" value="P:vacuolar protein processing"/>
    <property type="evidence" value="ECO:0007669"/>
    <property type="project" value="TreeGrafter"/>
</dbReference>
<keyword evidence="4 9" id="KW-0812">Transmembrane</keyword>
<evidence type="ECO:0000256" key="2">
    <source>
        <dbReference type="ARBA" id="ARBA00009950"/>
    </source>
</evidence>
<feature type="compositionally biased region" description="Polar residues" evidence="8">
    <location>
        <begin position="1"/>
        <end position="15"/>
    </location>
</feature>
<evidence type="ECO:0000256" key="7">
    <source>
        <dbReference type="ARBA" id="ARBA00023136"/>
    </source>
</evidence>
<dbReference type="OrthoDB" id="10012212at2759"/>
<evidence type="ECO:0000313" key="10">
    <source>
        <dbReference type="EMBL" id="CAB4008073.1"/>
    </source>
</evidence>
<evidence type="ECO:0000256" key="9">
    <source>
        <dbReference type="SAM" id="Phobius"/>
    </source>
</evidence>
<accession>A0A6S7HVL4</accession>
<proteinExistence type="inferred from homology"/>
<feature type="region of interest" description="Disordered" evidence="8">
    <location>
        <begin position="170"/>
        <end position="192"/>
    </location>
</feature>
<dbReference type="InterPro" id="IPR008506">
    <property type="entry name" value="SND2/TMEM208"/>
</dbReference>
<feature type="transmembrane region" description="Helical" evidence="9">
    <location>
        <begin position="121"/>
        <end position="145"/>
    </location>
</feature>
<protein>
    <recommendedName>
        <fullName evidence="3">Transmembrane protein 208</fullName>
    </recommendedName>
</protein>
<evidence type="ECO:0000256" key="6">
    <source>
        <dbReference type="ARBA" id="ARBA00022989"/>
    </source>
</evidence>
<gene>
    <name evidence="10" type="ORF">PACLA_8A021211</name>
</gene>
<comment type="similarity">
    <text evidence="2">Belongs to the TMEM208 family.</text>
</comment>
<dbReference type="Proteomes" id="UP001152795">
    <property type="component" value="Unassembled WGS sequence"/>
</dbReference>
<dbReference type="GO" id="GO:0005773">
    <property type="term" value="C:vacuole"/>
    <property type="evidence" value="ECO:0007669"/>
    <property type="project" value="GOC"/>
</dbReference>
<evidence type="ECO:0000256" key="8">
    <source>
        <dbReference type="SAM" id="MobiDB-lite"/>
    </source>
</evidence>
<feature type="region of interest" description="Disordered" evidence="8">
    <location>
        <begin position="1"/>
        <end position="29"/>
    </location>
</feature>
<evidence type="ECO:0000313" key="11">
    <source>
        <dbReference type="Proteomes" id="UP001152795"/>
    </source>
</evidence>